<name>A0ABV2ZZZ9_9ACTN</name>
<keyword evidence="3" id="KW-1185">Reference proteome</keyword>
<evidence type="ECO:0000313" key="3">
    <source>
        <dbReference type="Proteomes" id="UP001550739"/>
    </source>
</evidence>
<dbReference type="RefSeq" id="WP_334573506.1">
    <property type="nucleotide sequence ID" value="NZ_JBEZVE010000086.1"/>
</dbReference>
<dbReference type="Proteomes" id="UP001550739">
    <property type="component" value="Unassembled WGS sequence"/>
</dbReference>
<dbReference type="EMBL" id="JBEZVE010000086">
    <property type="protein sequence ID" value="MEU3788144.1"/>
    <property type="molecule type" value="Genomic_DNA"/>
</dbReference>
<comment type="caution">
    <text evidence="2">The sequence shown here is derived from an EMBL/GenBank/DDBJ whole genome shotgun (WGS) entry which is preliminary data.</text>
</comment>
<evidence type="ECO:0000313" key="2">
    <source>
        <dbReference type="EMBL" id="MEU3788144.1"/>
    </source>
</evidence>
<proteinExistence type="predicted"/>
<evidence type="ECO:0000256" key="1">
    <source>
        <dbReference type="SAM" id="SignalP"/>
    </source>
</evidence>
<evidence type="ECO:0008006" key="4">
    <source>
        <dbReference type="Google" id="ProtNLM"/>
    </source>
</evidence>
<sequence>MQFARRKSSFPKRFRFSRTAGTLAALTVGASLLTVPQAALAASSPTTKDLLNACSWADLCEFHPQSYWTYTGPKHQVGSTAYNCASQTNQHRIDWSDTTATTNSVGVAITTGAKFWGVYEVSVETTYRHDWTTAHTDTESDTVNIPSGYKGWIERGTAKQQAKGWYEIHFGKRYYGHYIWYVNDYQSSGFNVDNPKGGYVNFKDARMSSADRGAHC</sequence>
<accession>A0ABV2ZZZ9</accession>
<dbReference type="SUPFAM" id="SSF56973">
    <property type="entry name" value="Aerolisin/ETX pore-forming domain"/>
    <property type="match status" value="1"/>
</dbReference>
<protein>
    <recommendedName>
        <fullName evidence="4">Peptidase inhibitor family I36</fullName>
    </recommendedName>
</protein>
<feature type="signal peptide" evidence="1">
    <location>
        <begin position="1"/>
        <end position="41"/>
    </location>
</feature>
<organism evidence="2 3">
    <name type="scientific">Streptomyces sp. 900129855</name>
    <dbReference type="NCBI Taxonomy" id="3155129"/>
    <lineage>
        <taxon>Bacteria</taxon>
        <taxon>Bacillati</taxon>
        <taxon>Actinomycetota</taxon>
        <taxon>Actinomycetes</taxon>
        <taxon>Kitasatosporales</taxon>
        <taxon>Streptomycetaceae</taxon>
        <taxon>Streptomyces</taxon>
    </lineage>
</organism>
<gene>
    <name evidence="2" type="ORF">AB0E89_48030</name>
</gene>
<reference evidence="2 3" key="1">
    <citation type="submission" date="2024-06" db="EMBL/GenBank/DDBJ databases">
        <title>The Natural Products Discovery Center: Release of the First 8490 Sequenced Strains for Exploring Actinobacteria Biosynthetic Diversity.</title>
        <authorList>
            <person name="Kalkreuter E."/>
            <person name="Kautsar S.A."/>
            <person name="Yang D."/>
            <person name="Bader C.D."/>
            <person name="Teijaro C.N."/>
            <person name="Fluegel L."/>
            <person name="Davis C.M."/>
            <person name="Simpson J.R."/>
            <person name="Lauterbach L."/>
            <person name="Steele A.D."/>
            <person name="Gui C."/>
            <person name="Meng S."/>
            <person name="Li G."/>
            <person name="Viehrig K."/>
            <person name="Ye F."/>
            <person name="Su P."/>
            <person name="Kiefer A.F."/>
            <person name="Nichols A."/>
            <person name="Cepeda A.J."/>
            <person name="Yan W."/>
            <person name="Fan B."/>
            <person name="Jiang Y."/>
            <person name="Adhikari A."/>
            <person name="Zheng C.-J."/>
            <person name="Schuster L."/>
            <person name="Cowan T.M."/>
            <person name="Smanski M.J."/>
            <person name="Chevrette M.G."/>
            <person name="De Carvalho L.P.S."/>
            <person name="Shen B."/>
        </authorList>
    </citation>
    <scope>NUCLEOTIDE SEQUENCE [LARGE SCALE GENOMIC DNA]</scope>
    <source>
        <strain evidence="2 3">NPDC033843</strain>
    </source>
</reference>
<feature type="chain" id="PRO_5045217588" description="Peptidase inhibitor family I36" evidence="1">
    <location>
        <begin position="42"/>
        <end position="216"/>
    </location>
</feature>
<keyword evidence="1" id="KW-0732">Signal</keyword>